<dbReference type="Proteomes" id="UP000664521">
    <property type="component" value="Unassembled WGS sequence"/>
</dbReference>
<proteinExistence type="predicted"/>
<comment type="caution">
    <text evidence="1">The sequence shown here is derived from an EMBL/GenBank/DDBJ whole genome shotgun (WGS) entry which is preliminary data.</text>
</comment>
<dbReference type="AlphaFoldDB" id="A0A8H3FWC5"/>
<organism evidence="1 2">
    <name type="scientific">Heterodermia speciosa</name>
    <dbReference type="NCBI Taxonomy" id="116794"/>
    <lineage>
        <taxon>Eukaryota</taxon>
        <taxon>Fungi</taxon>
        <taxon>Dikarya</taxon>
        <taxon>Ascomycota</taxon>
        <taxon>Pezizomycotina</taxon>
        <taxon>Lecanoromycetes</taxon>
        <taxon>OSLEUM clade</taxon>
        <taxon>Lecanoromycetidae</taxon>
        <taxon>Caliciales</taxon>
        <taxon>Physciaceae</taxon>
        <taxon>Heterodermia</taxon>
    </lineage>
</organism>
<evidence type="ECO:0000313" key="2">
    <source>
        <dbReference type="Proteomes" id="UP000664521"/>
    </source>
</evidence>
<name>A0A8H3FWC5_9LECA</name>
<protein>
    <submittedName>
        <fullName evidence="1">Uncharacterized protein</fullName>
    </submittedName>
</protein>
<gene>
    <name evidence="1" type="ORF">HETSPECPRED_008655</name>
</gene>
<reference evidence="1" key="1">
    <citation type="submission" date="2021-03" db="EMBL/GenBank/DDBJ databases">
        <authorList>
            <person name="Tagirdzhanova G."/>
        </authorList>
    </citation>
    <scope>NUCLEOTIDE SEQUENCE</scope>
</reference>
<keyword evidence="2" id="KW-1185">Reference proteome</keyword>
<evidence type="ECO:0000313" key="1">
    <source>
        <dbReference type="EMBL" id="CAF9933476.1"/>
    </source>
</evidence>
<dbReference type="EMBL" id="CAJPDS010000068">
    <property type="protein sequence ID" value="CAF9933476.1"/>
    <property type="molecule type" value="Genomic_DNA"/>
</dbReference>
<sequence length="179" mass="21099">MSGNLKIVKHERKVFQSDLRPETLPDLRPEFLSSSRVTYAWYESGWNTRKPDIEFETKLRVSMTHRKWATDSEWEELQMMMLTGIAEYFLEHSKEEIQWGRLFQPQTLSISDRFAKICNKKGGWYCALGIDDDKSIALFRDTLQHYVFRHAKRGEGPAIYLCLTKGEENKSRDEDDKDP</sequence>
<accession>A0A8H3FWC5</accession>